<feature type="domain" description="HTH cro/C1-type" evidence="1">
    <location>
        <begin position="80"/>
        <end position="132"/>
    </location>
</feature>
<organism evidence="2 3">
    <name type="scientific">Mesopusillimonas faecipullorum</name>
    <dbReference type="NCBI Taxonomy" id="2755040"/>
    <lineage>
        <taxon>Bacteria</taxon>
        <taxon>Pseudomonadati</taxon>
        <taxon>Pseudomonadota</taxon>
        <taxon>Betaproteobacteria</taxon>
        <taxon>Burkholderiales</taxon>
        <taxon>Alcaligenaceae</taxon>
        <taxon>Mesopusillimonas</taxon>
    </lineage>
</organism>
<name>A0ABS8C8M6_9BURK</name>
<evidence type="ECO:0000259" key="1">
    <source>
        <dbReference type="PROSITE" id="PS50943"/>
    </source>
</evidence>
<dbReference type="SUPFAM" id="SSF47413">
    <property type="entry name" value="lambda repressor-like DNA-binding domains"/>
    <property type="match status" value="1"/>
</dbReference>
<dbReference type="RefSeq" id="WP_226952616.1">
    <property type="nucleotide sequence ID" value="NZ_JACDXW010000001.1"/>
</dbReference>
<keyword evidence="3" id="KW-1185">Reference proteome</keyword>
<comment type="caution">
    <text evidence="2">The sequence shown here is derived from an EMBL/GenBank/DDBJ whole genome shotgun (WGS) entry which is preliminary data.</text>
</comment>
<gene>
    <name evidence="2" type="ORF">H0484_01220</name>
</gene>
<dbReference type="InterPro" id="IPR001387">
    <property type="entry name" value="Cro/C1-type_HTH"/>
</dbReference>
<dbReference type="PANTHER" id="PTHR40455:SF1">
    <property type="entry name" value="ANTITOXIN HIGA"/>
    <property type="match status" value="1"/>
</dbReference>
<reference evidence="2 3" key="1">
    <citation type="submission" date="2020-07" db="EMBL/GenBank/DDBJ databases">
        <title>Pusillimonas sp. nov., isolated from poultry manure in Taiwan.</title>
        <authorList>
            <person name="Lin S.-Y."/>
            <person name="Tang Y.-S."/>
            <person name="Young C.-C."/>
        </authorList>
    </citation>
    <scope>NUCLEOTIDE SEQUENCE [LARGE SCALE GENOMIC DNA]</scope>
    <source>
        <strain evidence="2 3">CC-YST705</strain>
    </source>
</reference>
<accession>A0ABS8C8M6</accession>
<dbReference type="PANTHER" id="PTHR40455">
    <property type="entry name" value="ANTITOXIN HIGA"/>
    <property type="match status" value="1"/>
</dbReference>
<dbReference type="InterPro" id="IPR010982">
    <property type="entry name" value="Lambda_DNA-bd_dom_sf"/>
</dbReference>
<evidence type="ECO:0000313" key="2">
    <source>
        <dbReference type="EMBL" id="MCB5362378.1"/>
    </source>
</evidence>
<dbReference type="CDD" id="cd00093">
    <property type="entry name" value="HTH_XRE"/>
    <property type="match status" value="1"/>
</dbReference>
<dbReference type="SMART" id="SM00530">
    <property type="entry name" value="HTH_XRE"/>
    <property type="match status" value="1"/>
</dbReference>
<dbReference type="Proteomes" id="UP000776983">
    <property type="component" value="Unassembled WGS sequence"/>
</dbReference>
<dbReference type="PROSITE" id="PS50943">
    <property type="entry name" value="HTH_CROC1"/>
    <property type="match status" value="1"/>
</dbReference>
<dbReference type="InterPro" id="IPR039060">
    <property type="entry name" value="Antitox_HigA"/>
</dbReference>
<protein>
    <submittedName>
        <fullName evidence="2">Transcriptional regulator</fullName>
    </submittedName>
</protein>
<dbReference type="EMBL" id="JACDXW010000001">
    <property type="protein sequence ID" value="MCB5362378.1"/>
    <property type="molecule type" value="Genomic_DNA"/>
</dbReference>
<proteinExistence type="predicted"/>
<sequence>MNLNDIRASWAALRGVTGLGPIHDDEGYTRMVELADALIDSGLAGEGGELSGLFGLVSGLIADYDDRQYQLPQASPRDMLRFFMEQHGLTQSDLPEIGSQGVVSEILSGRRMLNARQIAALVARFGVSADLFIEPATGHSH</sequence>
<dbReference type="Gene3D" id="1.10.260.40">
    <property type="entry name" value="lambda repressor-like DNA-binding domains"/>
    <property type="match status" value="1"/>
</dbReference>
<evidence type="ECO:0000313" key="3">
    <source>
        <dbReference type="Proteomes" id="UP000776983"/>
    </source>
</evidence>